<evidence type="ECO:0000256" key="1">
    <source>
        <dbReference type="SAM" id="Coils"/>
    </source>
</evidence>
<gene>
    <name evidence="2" type="ORF">NECAME_11370</name>
</gene>
<dbReference type="EMBL" id="KI660203">
    <property type="protein sequence ID" value="ETN76850.1"/>
    <property type="molecule type" value="Genomic_DNA"/>
</dbReference>
<organism evidence="2 3">
    <name type="scientific">Necator americanus</name>
    <name type="common">Human hookworm</name>
    <dbReference type="NCBI Taxonomy" id="51031"/>
    <lineage>
        <taxon>Eukaryota</taxon>
        <taxon>Metazoa</taxon>
        <taxon>Ecdysozoa</taxon>
        <taxon>Nematoda</taxon>
        <taxon>Chromadorea</taxon>
        <taxon>Rhabditida</taxon>
        <taxon>Rhabditina</taxon>
        <taxon>Rhabditomorpha</taxon>
        <taxon>Strongyloidea</taxon>
        <taxon>Ancylostomatidae</taxon>
        <taxon>Bunostominae</taxon>
        <taxon>Necator</taxon>
    </lineage>
</organism>
<protein>
    <recommendedName>
        <fullName evidence="4">UBX domain-containing protein</fullName>
    </recommendedName>
</protein>
<keyword evidence="1" id="KW-0175">Coiled coil</keyword>
<dbReference type="InterPro" id="IPR029071">
    <property type="entry name" value="Ubiquitin-like_domsf"/>
</dbReference>
<dbReference type="AlphaFoldDB" id="W2T4B1"/>
<name>W2T4B1_NECAM</name>
<accession>W2T4B1</accession>
<keyword evidence="3" id="KW-1185">Reference proteome</keyword>
<evidence type="ECO:0000313" key="3">
    <source>
        <dbReference type="Proteomes" id="UP000053676"/>
    </source>
</evidence>
<reference evidence="3" key="1">
    <citation type="journal article" date="2014" name="Nat. Genet.">
        <title>Genome of the human hookworm Necator americanus.</title>
        <authorList>
            <person name="Tang Y.T."/>
            <person name="Gao X."/>
            <person name="Rosa B.A."/>
            <person name="Abubucker S."/>
            <person name="Hallsworth-Pepin K."/>
            <person name="Martin J."/>
            <person name="Tyagi R."/>
            <person name="Heizer E."/>
            <person name="Zhang X."/>
            <person name="Bhonagiri-Palsikar V."/>
            <person name="Minx P."/>
            <person name="Warren W.C."/>
            <person name="Wang Q."/>
            <person name="Zhan B."/>
            <person name="Hotez P.J."/>
            <person name="Sternberg P.W."/>
            <person name="Dougall A."/>
            <person name="Gaze S.T."/>
            <person name="Mulvenna J."/>
            <person name="Sotillo J."/>
            <person name="Ranganathan S."/>
            <person name="Rabelo E.M."/>
            <person name="Wilson R.K."/>
            <person name="Felgner P.L."/>
            <person name="Bethony J."/>
            <person name="Hawdon J.M."/>
            <person name="Gasser R.B."/>
            <person name="Loukas A."/>
            <person name="Mitreva M."/>
        </authorList>
    </citation>
    <scope>NUCLEOTIDE SEQUENCE [LARGE SCALE GENOMIC DNA]</scope>
</reference>
<sequence>MLGHLAHFGIYINRRVLRENRALMEQQEREYRESEERDRALLAERRRQQEEKEKEIRKRKQEEKERLAKVVERMQALRNLREEFVVRQIPDDYDGEDSIRVLVRYPSGSTSKHRFSPKENSLFEVVFAKSCCPWFFEAYYGFPREKLNFCSLRYHELFSDYRLSQNQESEPWVMPKTFEELANIFSVLKNCKSFPQQSPCY</sequence>
<dbReference type="STRING" id="51031.W2T4B1"/>
<dbReference type="KEGG" id="nai:NECAME_11370"/>
<feature type="coiled-coil region" evidence="1">
    <location>
        <begin position="17"/>
        <end position="80"/>
    </location>
</feature>
<dbReference type="SUPFAM" id="SSF54236">
    <property type="entry name" value="Ubiquitin-like"/>
    <property type="match status" value="1"/>
</dbReference>
<dbReference type="OrthoDB" id="1026733at2759"/>
<evidence type="ECO:0008006" key="4">
    <source>
        <dbReference type="Google" id="ProtNLM"/>
    </source>
</evidence>
<evidence type="ECO:0000313" key="2">
    <source>
        <dbReference type="EMBL" id="ETN76850.1"/>
    </source>
</evidence>
<dbReference type="OMA" id="PRAEIHC"/>
<dbReference type="Proteomes" id="UP000053676">
    <property type="component" value="Unassembled WGS sequence"/>
</dbReference>
<proteinExistence type="predicted"/>